<dbReference type="CDD" id="cd04301">
    <property type="entry name" value="NAT_SF"/>
    <property type="match status" value="1"/>
</dbReference>
<dbReference type="AlphaFoldDB" id="A0A517S9W9"/>
<accession>A0A517S9W9</accession>
<dbReference type="Proteomes" id="UP000315700">
    <property type="component" value="Chromosome"/>
</dbReference>
<dbReference type="PROSITE" id="PS51186">
    <property type="entry name" value="GNAT"/>
    <property type="match status" value="1"/>
</dbReference>
<organism evidence="2 3">
    <name type="scientific">Caulifigura coniformis</name>
    <dbReference type="NCBI Taxonomy" id="2527983"/>
    <lineage>
        <taxon>Bacteria</taxon>
        <taxon>Pseudomonadati</taxon>
        <taxon>Planctomycetota</taxon>
        <taxon>Planctomycetia</taxon>
        <taxon>Planctomycetales</taxon>
        <taxon>Planctomycetaceae</taxon>
        <taxon>Caulifigura</taxon>
    </lineage>
</organism>
<feature type="domain" description="N-acetyltransferase" evidence="1">
    <location>
        <begin position="4"/>
        <end position="136"/>
    </location>
</feature>
<dbReference type="PANTHER" id="PTHR43233:SF1">
    <property type="entry name" value="FAMILY N-ACETYLTRANSFERASE, PUTATIVE (AFU_ORTHOLOGUE AFUA_6G03350)-RELATED"/>
    <property type="match status" value="1"/>
</dbReference>
<proteinExistence type="predicted"/>
<dbReference type="KEGG" id="ccos:Pan44_09250"/>
<dbReference type="InterPro" id="IPR053144">
    <property type="entry name" value="Acetyltransferase_Butenolide"/>
</dbReference>
<gene>
    <name evidence="2" type="ORF">Pan44_09250</name>
</gene>
<dbReference type="RefSeq" id="WP_145027662.1">
    <property type="nucleotide sequence ID" value="NZ_CP036271.1"/>
</dbReference>
<dbReference type="Pfam" id="PF13673">
    <property type="entry name" value="Acetyltransf_10"/>
    <property type="match status" value="1"/>
</dbReference>
<dbReference type="GO" id="GO:0016747">
    <property type="term" value="F:acyltransferase activity, transferring groups other than amino-acyl groups"/>
    <property type="evidence" value="ECO:0007669"/>
    <property type="project" value="InterPro"/>
</dbReference>
<evidence type="ECO:0000313" key="2">
    <source>
        <dbReference type="EMBL" id="QDT52912.1"/>
    </source>
</evidence>
<reference evidence="2 3" key="1">
    <citation type="submission" date="2019-02" db="EMBL/GenBank/DDBJ databases">
        <title>Deep-cultivation of Planctomycetes and their phenomic and genomic characterization uncovers novel biology.</title>
        <authorList>
            <person name="Wiegand S."/>
            <person name="Jogler M."/>
            <person name="Boedeker C."/>
            <person name="Pinto D."/>
            <person name="Vollmers J."/>
            <person name="Rivas-Marin E."/>
            <person name="Kohn T."/>
            <person name="Peeters S.H."/>
            <person name="Heuer A."/>
            <person name="Rast P."/>
            <person name="Oberbeckmann S."/>
            <person name="Bunk B."/>
            <person name="Jeske O."/>
            <person name="Meyerdierks A."/>
            <person name="Storesund J.E."/>
            <person name="Kallscheuer N."/>
            <person name="Luecker S."/>
            <person name="Lage O.M."/>
            <person name="Pohl T."/>
            <person name="Merkel B.J."/>
            <person name="Hornburger P."/>
            <person name="Mueller R.-W."/>
            <person name="Bruemmer F."/>
            <person name="Labrenz M."/>
            <person name="Spormann A.M."/>
            <person name="Op den Camp H."/>
            <person name="Overmann J."/>
            <person name="Amann R."/>
            <person name="Jetten M.S.M."/>
            <person name="Mascher T."/>
            <person name="Medema M.H."/>
            <person name="Devos D.P."/>
            <person name="Kaster A.-K."/>
            <person name="Ovreas L."/>
            <person name="Rohde M."/>
            <person name="Galperin M.Y."/>
            <person name="Jogler C."/>
        </authorList>
    </citation>
    <scope>NUCLEOTIDE SEQUENCE [LARGE SCALE GENOMIC DNA]</scope>
    <source>
        <strain evidence="2 3">Pan44</strain>
    </source>
</reference>
<dbReference type="InterPro" id="IPR000182">
    <property type="entry name" value="GNAT_dom"/>
</dbReference>
<dbReference type="OrthoDB" id="9775804at2"/>
<protein>
    <submittedName>
        <fullName evidence="2">Acetyltransferase (GNAT) family protein</fullName>
    </submittedName>
</protein>
<dbReference type="PANTHER" id="PTHR43233">
    <property type="entry name" value="FAMILY N-ACETYLTRANSFERASE, PUTATIVE (AFU_ORTHOLOGUE AFUA_6G03350)-RELATED"/>
    <property type="match status" value="1"/>
</dbReference>
<evidence type="ECO:0000259" key="1">
    <source>
        <dbReference type="PROSITE" id="PS51186"/>
    </source>
</evidence>
<evidence type="ECO:0000313" key="3">
    <source>
        <dbReference type="Proteomes" id="UP000315700"/>
    </source>
</evidence>
<keyword evidence="3" id="KW-1185">Reference proteome</keyword>
<dbReference type="InterPro" id="IPR016181">
    <property type="entry name" value="Acyl_CoA_acyltransferase"/>
</dbReference>
<dbReference type="EMBL" id="CP036271">
    <property type="protein sequence ID" value="QDT52912.1"/>
    <property type="molecule type" value="Genomic_DNA"/>
</dbReference>
<dbReference type="InParanoid" id="A0A517S9W9"/>
<dbReference type="Gene3D" id="3.40.630.30">
    <property type="match status" value="1"/>
</dbReference>
<name>A0A517S9W9_9PLAN</name>
<keyword evidence="2" id="KW-0808">Transferase</keyword>
<dbReference type="SUPFAM" id="SSF55729">
    <property type="entry name" value="Acyl-CoA N-acyltransferases (Nat)"/>
    <property type="match status" value="1"/>
</dbReference>
<sequence length="136" mass="15217">MNDEPVYALEPGLSAVEFVDVLQRSTLAERRPIDDLPRMDQMLRQAQVIVTARIEGRLVGISRALSDFCYATYLADLAVDRECQGRGIGKRLIEETHRAAGKQTMIILIAAPGARTYYPHVGLEPHDSCWIVHRDG</sequence>